<keyword evidence="1" id="KW-0378">Hydrolase</keyword>
<accession>A0A8H2JND2</accession>
<name>A0A8H2JND2_9GAMM</name>
<keyword evidence="1" id="KW-0540">Nuclease</keyword>
<gene>
    <name evidence="1" type="ORF">FCS21_08535</name>
</gene>
<dbReference type="AlphaFoldDB" id="A0A8H2JND2"/>
<proteinExistence type="predicted"/>
<dbReference type="OrthoDB" id="1551452at2"/>
<dbReference type="Pfam" id="PF09561">
    <property type="entry name" value="RE_HpaII"/>
    <property type="match status" value="1"/>
</dbReference>
<keyword evidence="1" id="KW-0255">Endonuclease</keyword>
<evidence type="ECO:0000313" key="2">
    <source>
        <dbReference type="Proteomes" id="UP000307702"/>
    </source>
</evidence>
<comment type="caution">
    <text evidence="1">The sequence shown here is derived from an EMBL/GenBank/DDBJ whole genome shotgun (WGS) entry which is preliminary data.</text>
</comment>
<evidence type="ECO:0000313" key="1">
    <source>
        <dbReference type="EMBL" id="TMM45426.1"/>
    </source>
</evidence>
<sequence>MSIKGNIGEWSEIYTLLKVLGDETLFAGDESLEKLKDVVYPVLKVLRTESTGDFEYSLNQNVVFITSNGEELLNLPVSEFALKAQKTLEKIIENKKQKNTTFSIPEIETFMSLIHCKSLKASSSQKTDITIVIHDEKTNQQPVLGFSIKSQLGGASTLLNAGKTTNFCYKVDGLSSADVIEINAIGNPSKILKRVEKITELGGTFEFNKILNNIFSNNLVLIDSLLPQIISEILLSFYTTSSKTVIDLVKLLEELNPLNFDNSNKHLFYTYKVKKMLTDIALGLTPAKVWTGQYDATGGYLIVKDDGDVLCYHLYNRNEFEDYLFSNTKLETASTSRYKFGELYEESGSIYLNLNLQIRFIK</sequence>
<dbReference type="EMBL" id="SZVP01000006">
    <property type="protein sequence ID" value="TMM45426.1"/>
    <property type="molecule type" value="Genomic_DNA"/>
</dbReference>
<dbReference type="GO" id="GO:0004519">
    <property type="term" value="F:endonuclease activity"/>
    <property type="evidence" value="ECO:0007669"/>
    <property type="project" value="UniProtKB-KW"/>
</dbReference>
<dbReference type="InterPro" id="IPR019062">
    <property type="entry name" value="Restrct_endonuc_II_HpaII"/>
</dbReference>
<dbReference type="Proteomes" id="UP000307702">
    <property type="component" value="Unassembled WGS sequence"/>
</dbReference>
<organism evidence="1 2">
    <name type="scientific">Colwellia ponticola</name>
    <dbReference type="NCBI Taxonomy" id="2304625"/>
    <lineage>
        <taxon>Bacteria</taxon>
        <taxon>Pseudomonadati</taxon>
        <taxon>Pseudomonadota</taxon>
        <taxon>Gammaproteobacteria</taxon>
        <taxon>Alteromonadales</taxon>
        <taxon>Colwelliaceae</taxon>
        <taxon>Colwellia</taxon>
    </lineage>
</organism>
<reference evidence="1 2" key="1">
    <citation type="submission" date="2019-05" db="EMBL/GenBank/DDBJ databases">
        <title>Colwellia ponticola sp. nov., isolated from seawater.</title>
        <authorList>
            <person name="Yoon J.-H."/>
        </authorList>
    </citation>
    <scope>NUCLEOTIDE SEQUENCE [LARGE SCALE GENOMIC DNA]</scope>
    <source>
        <strain evidence="1 2">OISW-25</strain>
    </source>
</reference>
<dbReference type="RefSeq" id="WP_138622398.1">
    <property type="nucleotide sequence ID" value="NZ_SZVP01000006.1"/>
</dbReference>
<protein>
    <submittedName>
        <fullName evidence="1">HpaII family restriction endonuclease</fullName>
    </submittedName>
</protein>
<keyword evidence="2" id="KW-1185">Reference proteome</keyword>